<dbReference type="AlphaFoldDB" id="A0AAD7GUS3"/>
<reference evidence="1" key="1">
    <citation type="submission" date="2023-03" db="EMBL/GenBank/DDBJ databases">
        <title>Massive genome expansion in bonnet fungi (Mycena s.s.) driven by repeated elements and novel gene families across ecological guilds.</title>
        <authorList>
            <consortium name="Lawrence Berkeley National Laboratory"/>
            <person name="Harder C.B."/>
            <person name="Miyauchi S."/>
            <person name="Viragh M."/>
            <person name="Kuo A."/>
            <person name="Thoen E."/>
            <person name="Andreopoulos B."/>
            <person name="Lu D."/>
            <person name="Skrede I."/>
            <person name="Drula E."/>
            <person name="Henrissat B."/>
            <person name="Morin E."/>
            <person name="Kohler A."/>
            <person name="Barry K."/>
            <person name="LaButti K."/>
            <person name="Morin E."/>
            <person name="Salamov A."/>
            <person name="Lipzen A."/>
            <person name="Mereny Z."/>
            <person name="Hegedus B."/>
            <person name="Baldrian P."/>
            <person name="Stursova M."/>
            <person name="Weitz H."/>
            <person name="Taylor A."/>
            <person name="Grigoriev I.V."/>
            <person name="Nagy L.G."/>
            <person name="Martin F."/>
            <person name="Kauserud H."/>
        </authorList>
    </citation>
    <scope>NUCLEOTIDE SEQUENCE</scope>
    <source>
        <strain evidence="1">CBHHK182m</strain>
    </source>
</reference>
<keyword evidence="2" id="KW-1185">Reference proteome</keyword>
<accession>A0AAD7GUS3</accession>
<evidence type="ECO:0000313" key="1">
    <source>
        <dbReference type="EMBL" id="KAJ7705789.1"/>
    </source>
</evidence>
<gene>
    <name evidence="1" type="ORF">B0H16DRAFT_1747096</name>
</gene>
<protein>
    <submittedName>
        <fullName evidence="1">Uncharacterized protein</fullName>
    </submittedName>
</protein>
<evidence type="ECO:0000313" key="2">
    <source>
        <dbReference type="Proteomes" id="UP001215598"/>
    </source>
</evidence>
<name>A0AAD7GUS3_9AGAR</name>
<dbReference type="EMBL" id="JARKIB010000466">
    <property type="protein sequence ID" value="KAJ7705789.1"/>
    <property type="molecule type" value="Genomic_DNA"/>
</dbReference>
<dbReference type="Proteomes" id="UP001215598">
    <property type="component" value="Unassembled WGS sequence"/>
</dbReference>
<sequence length="164" mass="17601">MAEITISYSEPDTLCGASGLITTLISDLLDPQPLAFPGASLSVAIGGYQFVSFTRYLIIKGLVASNDERTGDDLGGLGASLYALGTMLVVGPDELVIRWRRQLDRPGQFRRSAGTPGYQLAFAWVGNNSTQFNHMDFTKNSPVVGTTNIAQGVNLLLEWTALST</sequence>
<proteinExistence type="predicted"/>
<comment type="caution">
    <text evidence="1">The sequence shown here is derived from an EMBL/GenBank/DDBJ whole genome shotgun (WGS) entry which is preliminary data.</text>
</comment>
<organism evidence="1 2">
    <name type="scientific">Mycena metata</name>
    <dbReference type="NCBI Taxonomy" id="1033252"/>
    <lineage>
        <taxon>Eukaryota</taxon>
        <taxon>Fungi</taxon>
        <taxon>Dikarya</taxon>
        <taxon>Basidiomycota</taxon>
        <taxon>Agaricomycotina</taxon>
        <taxon>Agaricomycetes</taxon>
        <taxon>Agaricomycetidae</taxon>
        <taxon>Agaricales</taxon>
        <taxon>Marasmiineae</taxon>
        <taxon>Mycenaceae</taxon>
        <taxon>Mycena</taxon>
    </lineage>
</organism>